<dbReference type="STRING" id="673521.SAMN05660991_03212"/>
<dbReference type="Pfam" id="PF11662">
    <property type="entry name" value="DUF3263"/>
    <property type="match status" value="1"/>
</dbReference>
<reference evidence="3" key="1">
    <citation type="submission" date="2016-10" db="EMBL/GenBank/DDBJ databases">
        <authorList>
            <person name="Varghese N."/>
            <person name="Submissions S."/>
        </authorList>
    </citation>
    <scope>NUCLEOTIDE SEQUENCE [LARGE SCALE GENOMIC DNA]</scope>
    <source>
        <strain evidence="3">DSM 45413</strain>
    </source>
</reference>
<evidence type="ECO:0000313" key="2">
    <source>
        <dbReference type="EMBL" id="SEP09380.1"/>
    </source>
</evidence>
<dbReference type="InterPro" id="IPR021678">
    <property type="entry name" value="DUF3263"/>
</dbReference>
<dbReference type="Proteomes" id="UP000198960">
    <property type="component" value="Unassembled WGS sequence"/>
</dbReference>
<feature type="region of interest" description="Disordered" evidence="1">
    <location>
        <begin position="1"/>
        <end position="44"/>
    </location>
</feature>
<dbReference type="OrthoDB" id="3268863at2"/>
<organism evidence="2 3">
    <name type="scientific">Trujillonella endophytica</name>
    <dbReference type="NCBI Taxonomy" id="673521"/>
    <lineage>
        <taxon>Bacteria</taxon>
        <taxon>Bacillati</taxon>
        <taxon>Actinomycetota</taxon>
        <taxon>Actinomycetes</taxon>
        <taxon>Geodermatophilales</taxon>
        <taxon>Geodermatophilaceae</taxon>
        <taxon>Trujillonella</taxon>
    </lineage>
</organism>
<dbReference type="RefSeq" id="WP_091945543.1">
    <property type="nucleotide sequence ID" value="NZ_FOEE01000010.1"/>
</dbReference>
<dbReference type="EMBL" id="FOEE01000010">
    <property type="protein sequence ID" value="SEP09380.1"/>
    <property type="molecule type" value="Genomic_DNA"/>
</dbReference>
<proteinExistence type="predicted"/>
<evidence type="ECO:0008006" key="4">
    <source>
        <dbReference type="Google" id="ProtNLM"/>
    </source>
</evidence>
<evidence type="ECO:0000256" key="1">
    <source>
        <dbReference type="SAM" id="MobiDB-lite"/>
    </source>
</evidence>
<feature type="compositionally biased region" description="Pro residues" evidence="1">
    <location>
        <begin position="18"/>
        <end position="29"/>
    </location>
</feature>
<gene>
    <name evidence="2" type="ORF">SAMN05660991_03212</name>
</gene>
<sequence>MHPEPASAVSPPGGEVTPPEPGAAPPEPPVEAADPSPVSELTRREHDMLAFERQWWRHAGAKETAIRERFGLAPTRYYQALNALVDRPAALAVDPLLVRRLRRLRAARGQRRSSHLLGNDNRVV</sequence>
<feature type="compositionally biased region" description="Low complexity" evidence="1">
    <location>
        <begin position="30"/>
        <end position="39"/>
    </location>
</feature>
<evidence type="ECO:0000313" key="3">
    <source>
        <dbReference type="Proteomes" id="UP000198960"/>
    </source>
</evidence>
<protein>
    <recommendedName>
        <fullName evidence="4">DUF3263 domain-containing protein</fullName>
    </recommendedName>
</protein>
<name>A0A1H8V1K6_9ACTN</name>
<accession>A0A1H8V1K6</accession>
<dbReference type="AlphaFoldDB" id="A0A1H8V1K6"/>
<keyword evidence="3" id="KW-1185">Reference proteome</keyword>